<dbReference type="InterPro" id="IPR038468">
    <property type="entry name" value="MmpS_C"/>
</dbReference>
<dbReference type="PROSITE" id="PS51257">
    <property type="entry name" value="PROKAR_LIPOPROTEIN"/>
    <property type="match status" value="1"/>
</dbReference>
<evidence type="ECO:0000256" key="2">
    <source>
        <dbReference type="SAM" id="SignalP"/>
    </source>
</evidence>
<dbReference type="OrthoDB" id="3556183at2"/>
<dbReference type="RefSeq" id="WP_121689664.1">
    <property type="nucleotide sequence ID" value="NZ_RCUY01000016.1"/>
</dbReference>
<dbReference type="Proteomes" id="UP000269438">
    <property type="component" value="Unassembled WGS sequence"/>
</dbReference>
<evidence type="ECO:0000313" key="3">
    <source>
        <dbReference type="EMBL" id="RLP78915.1"/>
    </source>
</evidence>
<comment type="caution">
    <text evidence="3">The sequence shown here is derived from an EMBL/GenBank/DDBJ whole genome shotgun (WGS) entry which is preliminary data.</text>
</comment>
<dbReference type="AlphaFoldDB" id="A0A3L7AG11"/>
<gene>
    <name evidence="3" type="ORF">D9V34_17070</name>
</gene>
<feature type="chain" id="PRO_5039629517" description="MmpS family membrane protein" evidence="2">
    <location>
        <begin position="22"/>
        <end position="173"/>
    </location>
</feature>
<feature type="region of interest" description="Disordered" evidence="1">
    <location>
        <begin position="36"/>
        <end position="75"/>
    </location>
</feature>
<feature type="signal peptide" evidence="2">
    <location>
        <begin position="1"/>
        <end position="21"/>
    </location>
</feature>
<name>A0A3L7AG11_9MICO</name>
<accession>A0A3L7AG11</accession>
<organism evidence="3 4">
    <name type="scientific">Mycetocola lacteus</name>
    <dbReference type="NCBI Taxonomy" id="76637"/>
    <lineage>
        <taxon>Bacteria</taxon>
        <taxon>Bacillati</taxon>
        <taxon>Actinomycetota</taxon>
        <taxon>Actinomycetes</taxon>
        <taxon>Micrococcales</taxon>
        <taxon>Microbacteriaceae</taxon>
        <taxon>Mycetocola</taxon>
    </lineage>
</organism>
<protein>
    <recommendedName>
        <fullName evidence="5">MmpS family membrane protein</fullName>
    </recommendedName>
</protein>
<dbReference type="EMBL" id="RCUY01000016">
    <property type="protein sequence ID" value="RLP78915.1"/>
    <property type="molecule type" value="Genomic_DNA"/>
</dbReference>
<evidence type="ECO:0008006" key="5">
    <source>
        <dbReference type="Google" id="ProtNLM"/>
    </source>
</evidence>
<proteinExistence type="predicted"/>
<evidence type="ECO:0000313" key="4">
    <source>
        <dbReference type="Proteomes" id="UP000269438"/>
    </source>
</evidence>
<keyword evidence="2" id="KW-0732">Signal</keyword>
<keyword evidence="4" id="KW-1185">Reference proteome</keyword>
<evidence type="ECO:0000256" key="1">
    <source>
        <dbReference type="SAM" id="MobiDB-lite"/>
    </source>
</evidence>
<sequence>MRTWFGFGSTRSGVRSGTALAAAGILLLTGCATGPKPDATAESSPTATPDARVVSEPPVDPAATESPEVPATSGERRVEFTVTGDAGTALIRNVVVRTETDADVDATTRALPWSESTTLSAADAGAFHKLVLFAKNFDGSRGNLTCEIRIDGEIVATQHTSGYQPVTCLYLSR</sequence>
<dbReference type="Gene3D" id="2.60.40.2880">
    <property type="entry name" value="MmpS1-5, C-terminal soluble domain"/>
    <property type="match status" value="1"/>
</dbReference>
<reference evidence="3 4" key="1">
    <citation type="submission" date="2018-10" db="EMBL/GenBank/DDBJ databases">
        <authorList>
            <person name="Li J."/>
        </authorList>
    </citation>
    <scope>NUCLEOTIDE SEQUENCE [LARGE SCALE GENOMIC DNA]</scope>
    <source>
        <strain evidence="3 4">JCM 11654</strain>
    </source>
</reference>